<reference evidence="1 2" key="1">
    <citation type="journal article" date="2014" name="PLoS Genet.">
        <title>Phylogenetically driven sequencing of extremely halophilic archaea reveals strategies for static and dynamic osmo-response.</title>
        <authorList>
            <person name="Becker E.A."/>
            <person name="Seitzer P.M."/>
            <person name="Tritt A."/>
            <person name="Larsen D."/>
            <person name="Krusor M."/>
            <person name="Yao A.I."/>
            <person name="Wu D."/>
            <person name="Madern D."/>
            <person name="Eisen J.A."/>
            <person name="Darling A.E."/>
            <person name="Facciotti M.T."/>
        </authorList>
    </citation>
    <scope>NUCLEOTIDE SEQUENCE [LARGE SCALE GENOMIC DNA]</scope>
    <source>
        <strain evidence="1 2">DSM 10284</strain>
    </source>
</reference>
<proteinExistence type="predicted"/>
<dbReference type="AlphaFoldDB" id="M0ECZ0"/>
<keyword evidence="2" id="KW-1185">Reference proteome</keyword>
<organism evidence="1 2">
    <name type="scientific">Halorubrum coriense DSM 10284</name>
    <dbReference type="NCBI Taxonomy" id="1227466"/>
    <lineage>
        <taxon>Archaea</taxon>
        <taxon>Methanobacteriati</taxon>
        <taxon>Methanobacteriota</taxon>
        <taxon>Stenosarchaea group</taxon>
        <taxon>Halobacteria</taxon>
        <taxon>Halobacteriales</taxon>
        <taxon>Haloferacaceae</taxon>
        <taxon>Halorubrum</taxon>
    </lineage>
</organism>
<sequence>MPSTRRGFACVAAALAVGMGGCSGRLDTERLRTVHLDLSNQTETSLTFHFVLESEGGLGRWRKFALDAGDRRQVSFQPESDRRWSGYHAVAGDRQVSGSLLGQGDERSCLQHDYEICDDEVAAMLSTEQPLCQDE</sequence>
<accession>M0ECZ0</accession>
<dbReference type="Proteomes" id="UP000011509">
    <property type="component" value="Unassembled WGS sequence"/>
</dbReference>
<comment type="caution">
    <text evidence="1">The sequence shown here is derived from an EMBL/GenBank/DDBJ whole genome shotgun (WGS) entry which is preliminary data.</text>
</comment>
<name>M0ECZ0_9EURY</name>
<protein>
    <recommendedName>
        <fullName evidence="3">Lipoprotein</fullName>
    </recommendedName>
</protein>
<evidence type="ECO:0000313" key="1">
    <source>
        <dbReference type="EMBL" id="ELZ44289.1"/>
    </source>
</evidence>
<dbReference type="OrthoDB" id="350041at2157"/>
<dbReference type="RefSeq" id="WP_006114671.1">
    <property type="nucleotide sequence ID" value="NZ_AOJL01000060.1"/>
</dbReference>
<evidence type="ECO:0000313" key="2">
    <source>
        <dbReference type="Proteomes" id="UP000011509"/>
    </source>
</evidence>
<dbReference type="PROSITE" id="PS51257">
    <property type="entry name" value="PROKAR_LIPOPROTEIN"/>
    <property type="match status" value="1"/>
</dbReference>
<gene>
    <name evidence="1" type="ORF">C464_15690</name>
</gene>
<dbReference type="EMBL" id="AOJL01000060">
    <property type="protein sequence ID" value="ELZ44289.1"/>
    <property type="molecule type" value="Genomic_DNA"/>
</dbReference>
<evidence type="ECO:0008006" key="3">
    <source>
        <dbReference type="Google" id="ProtNLM"/>
    </source>
</evidence>